<evidence type="ECO:0000256" key="7">
    <source>
        <dbReference type="ARBA" id="ARBA00022764"/>
    </source>
</evidence>
<dbReference type="CDD" id="cd16325">
    <property type="entry name" value="LolA"/>
    <property type="match status" value="1"/>
</dbReference>
<name>A0A932FY68_UNCTE</name>
<evidence type="ECO:0000256" key="1">
    <source>
        <dbReference type="ARBA" id="ARBA00004418"/>
    </source>
</evidence>
<dbReference type="Pfam" id="PF03548">
    <property type="entry name" value="LolA"/>
    <property type="match status" value="1"/>
</dbReference>
<proteinExistence type="inferred from homology"/>
<accession>A0A932FY68</accession>
<organism evidence="11 12">
    <name type="scientific">Tectimicrobiota bacterium</name>
    <dbReference type="NCBI Taxonomy" id="2528274"/>
    <lineage>
        <taxon>Bacteria</taxon>
        <taxon>Pseudomonadati</taxon>
        <taxon>Nitrospinota/Tectimicrobiota group</taxon>
        <taxon>Candidatus Tectimicrobiota</taxon>
    </lineage>
</organism>
<feature type="chain" id="PRO_5037392275" description="Outer-membrane lipoprotein carrier protein" evidence="10">
    <location>
        <begin position="27"/>
        <end position="224"/>
    </location>
</feature>
<dbReference type="Gene3D" id="2.50.20.10">
    <property type="entry name" value="Lipoprotein localisation LolA/LolB/LppX"/>
    <property type="match status" value="1"/>
</dbReference>
<dbReference type="GO" id="GO:0042597">
    <property type="term" value="C:periplasmic space"/>
    <property type="evidence" value="ECO:0007669"/>
    <property type="project" value="UniProtKB-SubCell"/>
</dbReference>
<dbReference type="InterPro" id="IPR004564">
    <property type="entry name" value="OM_lipoprot_carrier_LolA-like"/>
</dbReference>
<keyword evidence="5" id="KW-0813">Transport</keyword>
<sequence>MKKIKRGVFRTSLIAILSCLPWQVEALSLEEVVDRVQKKYEETQDFTADFEQVTRLAGFKKEQGSSGKVFMKKPGKMRWEYQHPEKQLIVSDGEAIWYYNAGLHQVTEGKFSKAYDSKTPGMFLMGLGKLKEDFKVSLSPEASQASGGPYTLELRPKDPQLQQKLSRLVITVNPKSSLVEKSVVYDPLGNVTTLRFSNIRVNVGLAPSLFAFQVPKGAERIRIP</sequence>
<comment type="subcellular location">
    <subcellularLocation>
        <location evidence="1">Periplasm</location>
    </subcellularLocation>
</comment>
<comment type="caution">
    <text evidence="11">The sequence shown here is derived from an EMBL/GenBank/DDBJ whole genome shotgun (WGS) entry which is preliminary data.</text>
</comment>
<dbReference type="InterPro" id="IPR018323">
    <property type="entry name" value="OM_lipoprot_carrier_LolA_Pbac"/>
</dbReference>
<keyword evidence="6 10" id="KW-0732">Signal</keyword>
<evidence type="ECO:0000313" key="11">
    <source>
        <dbReference type="EMBL" id="MBI2876164.1"/>
    </source>
</evidence>
<keyword evidence="8" id="KW-0653">Protein transport</keyword>
<gene>
    <name evidence="11" type="primary">lolA</name>
    <name evidence="11" type="ORF">HYY20_04720</name>
</gene>
<keyword evidence="11" id="KW-0449">Lipoprotein</keyword>
<dbReference type="SUPFAM" id="SSF89392">
    <property type="entry name" value="Prokaryotic lipoproteins and lipoprotein localization factors"/>
    <property type="match status" value="1"/>
</dbReference>
<evidence type="ECO:0000256" key="8">
    <source>
        <dbReference type="ARBA" id="ARBA00022927"/>
    </source>
</evidence>
<dbReference type="PANTHER" id="PTHR35869:SF1">
    <property type="entry name" value="OUTER-MEMBRANE LIPOPROTEIN CARRIER PROTEIN"/>
    <property type="match status" value="1"/>
</dbReference>
<reference evidence="11" key="1">
    <citation type="submission" date="2020-07" db="EMBL/GenBank/DDBJ databases">
        <title>Huge and variable diversity of episymbiotic CPR bacteria and DPANN archaea in groundwater ecosystems.</title>
        <authorList>
            <person name="He C.Y."/>
            <person name="Keren R."/>
            <person name="Whittaker M."/>
            <person name="Farag I.F."/>
            <person name="Doudna J."/>
            <person name="Cate J.H.D."/>
            <person name="Banfield J.F."/>
        </authorList>
    </citation>
    <scope>NUCLEOTIDE SEQUENCE</scope>
    <source>
        <strain evidence="11">NC_groundwater_672_Ag_B-0.1um_62_36</strain>
    </source>
</reference>
<feature type="signal peptide" evidence="10">
    <location>
        <begin position="1"/>
        <end position="26"/>
    </location>
</feature>
<evidence type="ECO:0000256" key="5">
    <source>
        <dbReference type="ARBA" id="ARBA00022448"/>
    </source>
</evidence>
<evidence type="ECO:0000256" key="4">
    <source>
        <dbReference type="ARBA" id="ARBA00014035"/>
    </source>
</evidence>
<keyword evidence="9" id="KW-0143">Chaperone</keyword>
<protein>
    <recommendedName>
        <fullName evidence="4">Outer-membrane lipoprotein carrier protein</fullName>
    </recommendedName>
</protein>
<dbReference type="PANTHER" id="PTHR35869">
    <property type="entry name" value="OUTER-MEMBRANE LIPOPROTEIN CARRIER PROTEIN"/>
    <property type="match status" value="1"/>
</dbReference>
<dbReference type="InterPro" id="IPR029046">
    <property type="entry name" value="LolA/LolB/LppX"/>
</dbReference>
<evidence type="ECO:0000256" key="9">
    <source>
        <dbReference type="ARBA" id="ARBA00023186"/>
    </source>
</evidence>
<dbReference type="GO" id="GO:0042953">
    <property type="term" value="P:lipoprotein transport"/>
    <property type="evidence" value="ECO:0007669"/>
    <property type="project" value="InterPro"/>
</dbReference>
<comment type="subunit">
    <text evidence="3">Monomer.</text>
</comment>
<dbReference type="AlphaFoldDB" id="A0A932FY68"/>
<evidence type="ECO:0000256" key="3">
    <source>
        <dbReference type="ARBA" id="ARBA00011245"/>
    </source>
</evidence>
<evidence type="ECO:0000256" key="6">
    <source>
        <dbReference type="ARBA" id="ARBA00022729"/>
    </source>
</evidence>
<evidence type="ECO:0000256" key="10">
    <source>
        <dbReference type="SAM" id="SignalP"/>
    </source>
</evidence>
<dbReference type="Proteomes" id="UP000769766">
    <property type="component" value="Unassembled WGS sequence"/>
</dbReference>
<comment type="similarity">
    <text evidence="2">Belongs to the LolA family.</text>
</comment>
<dbReference type="NCBIfam" id="TIGR00547">
    <property type="entry name" value="lolA"/>
    <property type="match status" value="1"/>
</dbReference>
<dbReference type="EMBL" id="JACPRF010000144">
    <property type="protein sequence ID" value="MBI2876164.1"/>
    <property type="molecule type" value="Genomic_DNA"/>
</dbReference>
<evidence type="ECO:0000313" key="12">
    <source>
        <dbReference type="Proteomes" id="UP000769766"/>
    </source>
</evidence>
<evidence type="ECO:0000256" key="2">
    <source>
        <dbReference type="ARBA" id="ARBA00007615"/>
    </source>
</evidence>
<keyword evidence="7" id="KW-0574">Periplasm</keyword>